<evidence type="ECO:0000256" key="1">
    <source>
        <dbReference type="ARBA" id="ARBA00009662"/>
    </source>
</evidence>
<dbReference type="InterPro" id="IPR013024">
    <property type="entry name" value="GGCT-like"/>
</dbReference>
<organism evidence="8 9">
    <name type="scientific">Geodia barretti</name>
    <name type="common">Barrett's horny sponge</name>
    <dbReference type="NCBI Taxonomy" id="519541"/>
    <lineage>
        <taxon>Eukaryota</taxon>
        <taxon>Metazoa</taxon>
        <taxon>Porifera</taxon>
        <taxon>Demospongiae</taxon>
        <taxon>Heteroscleromorpha</taxon>
        <taxon>Tetractinellida</taxon>
        <taxon>Astrophorina</taxon>
        <taxon>Geodiidae</taxon>
        <taxon>Geodia</taxon>
    </lineage>
</organism>
<dbReference type="PANTHER" id="PTHR12192:SF2">
    <property type="entry name" value="GLUTATHIONE-SPECIFIC GAMMA-GLUTAMYLCYCLOTRANSFERASE 2"/>
    <property type="match status" value="1"/>
</dbReference>
<comment type="catalytic activity">
    <reaction evidence="6">
        <text>glutathione = L-cysteinylglycine + 5-oxo-L-proline</text>
        <dbReference type="Rhea" id="RHEA:47724"/>
        <dbReference type="ChEBI" id="CHEBI:57925"/>
        <dbReference type="ChEBI" id="CHEBI:58402"/>
        <dbReference type="ChEBI" id="CHEBI:61694"/>
        <dbReference type="EC" id="4.3.2.7"/>
    </reaction>
</comment>
<name>A0AA35SWH3_GEOBA</name>
<evidence type="ECO:0000256" key="4">
    <source>
        <dbReference type="ARBA" id="ARBA00043195"/>
    </source>
</evidence>
<dbReference type="GO" id="GO:0061928">
    <property type="term" value="F:glutathione specific gamma-glutamylcyclotransferase activity"/>
    <property type="evidence" value="ECO:0007669"/>
    <property type="project" value="UniProtKB-EC"/>
</dbReference>
<keyword evidence="3" id="KW-0456">Lyase</keyword>
<dbReference type="SUPFAM" id="SSF110857">
    <property type="entry name" value="Gamma-glutamyl cyclotransferase-like"/>
    <property type="match status" value="2"/>
</dbReference>
<evidence type="ECO:0000256" key="3">
    <source>
        <dbReference type="ARBA" id="ARBA00023239"/>
    </source>
</evidence>
<dbReference type="InterPro" id="IPR036568">
    <property type="entry name" value="GGCT-like_sf"/>
</dbReference>
<gene>
    <name evidence="8" type="ORF">GBAR_LOCUS20923</name>
</gene>
<dbReference type="EC" id="4.3.2.7" evidence="2"/>
<evidence type="ECO:0000313" key="8">
    <source>
        <dbReference type="EMBL" id="CAI8037410.1"/>
    </source>
</evidence>
<evidence type="ECO:0000256" key="7">
    <source>
        <dbReference type="SAM" id="MobiDB-lite"/>
    </source>
</evidence>
<dbReference type="AlphaFoldDB" id="A0AA35SWH3"/>
<reference evidence="8" key="1">
    <citation type="submission" date="2023-03" db="EMBL/GenBank/DDBJ databases">
        <authorList>
            <person name="Steffen K."/>
            <person name="Cardenas P."/>
        </authorList>
    </citation>
    <scope>NUCLEOTIDE SEQUENCE</scope>
</reference>
<evidence type="ECO:0000256" key="5">
    <source>
        <dbReference type="ARBA" id="ARBA00045227"/>
    </source>
</evidence>
<evidence type="ECO:0000313" key="9">
    <source>
        <dbReference type="Proteomes" id="UP001174909"/>
    </source>
</evidence>
<dbReference type="InterPro" id="IPR006840">
    <property type="entry name" value="ChaC"/>
</dbReference>
<evidence type="ECO:0000256" key="6">
    <source>
        <dbReference type="ARBA" id="ARBA00048073"/>
    </source>
</evidence>
<comment type="function">
    <text evidence="5">Catalyzes the cleavage of glutathione into 5-oxo-L-proline and a Cys-Gly dipeptide. Acts specifically on glutathione, but not on other gamma-glutamyl peptides.</text>
</comment>
<dbReference type="CDD" id="cd06661">
    <property type="entry name" value="GGCT_like"/>
    <property type="match status" value="2"/>
</dbReference>
<comment type="similarity">
    <text evidence="1">Belongs to the gamma-glutamylcyclotransferase family. ChaC subfamily.</text>
</comment>
<dbReference type="GO" id="GO:0005737">
    <property type="term" value="C:cytoplasm"/>
    <property type="evidence" value="ECO:0007669"/>
    <property type="project" value="TreeGrafter"/>
</dbReference>
<evidence type="ECO:0000256" key="2">
    <source>
        <dbReference type="ARBA" id="ARBA00012344"/>
    </source>
</evidence>
<dbReference type="Pfam" id="PF04752">
    <property type="entry name" value="ChaC"/>
    <property type="match status" value="2"/>
</dbReference>
<accession>A0AA35SWH3</accession>
<comment type="caution">
    <text evidence="8">The sequence shown here is derived from an EMBL/GenBank/DDBJ whole genome shotgun (WGS) entry which is preliminary data.</text>
</comment>
<protein>
    <recommendedName>
        <fullName evidence="2">glutathione-specific gamma-glutamylcyclotransferase</fullName>
        <ecNumber evidence="2">4.3.2.7</ecNumber>
    </recommendedName>
    <alternativeName>
        <fullName evidence="4">Cation transport regulator-like protein 2</fullName>
    </alternativeName>
</protein>
<sequence>MTGGTIQLARNSFASKDGASSRIRWNGVTRPSPLPASPLWVFGYGSLIWKTNFPYEDRVVGRVRGYTRKFWQGDVAHRGVPGAPGRVATLVQKDKESTWGVAFKVNASEVCDTVAYLNAREQGYSMHKVTFYPCKRRDMQPMTVVAYIGTDKSPSYLGPASVDTMARDIVSTRGCSGSNSEYVLNLASSMREIAPEVNDEHLFSLEARIKELLVSSSLAEQRLLRVDGIVVGRINSSSSSSAEVETGSHNRESDSQLSENGAGRVSYGHAITMQNCSGEDERIWVFGYGSLTWKADFPYRERVVGHVKGFARRFWQGSTDHRGIPGAPGRVVTLVEAQEEVTWGVAFRTDRSVLPHLDHREKGGYTTHHVTFHPCHKDTPPFPVLVYIATETNIEYLGPASLDDIARQVAESHGPSGCNVEYVLNLARTMRETFPHARDNHLFGLEEKLREMLAGSLSHERPVPLVCDSCEYHSPKTQ</sequence>
<dbReference type="Gene3D" id="3.10.490.10">
    <property type="entry name" value="Gamma-glutamyl cyclotransferase-like"/>
    <property type="match status" value="2"/>
</dbReference>
<dbReference type="PANTHER" id="PTHR12192">
    <property type="entry name" value="CATION TRANSPORT PROTEIN CHAC-RELATED"/>
    <property type="match status" value="1"/>
</dbReference>
<dbReference type="GO" id="GO:0006751">
    <property type="term" value="P:glutathione catabolic process"/>
    <property type="evidence" value="ECO:0007669"/>
    <property type="project" value="InterPro"/>
</dbReference>
<dbReference type="EMBL" id="CASHTH010002935">
    <property type="protein sequence ID" value="CAI8037410.1"/>
    <property type="molecule type" value="Genomic_DNA"/>
</dbReference>
<feature type="region of interest" description="Disordered" evidence="7">
    <location>
        <begin position="240"/>
        <end position="262"/>
    </location>
</feature>
<keyword evidence="9" id="KW-1185">Reference proteome</keyword>
<proteinExistence type="inferred from homology"/>
<dbReference type="Proteomes" id="UP001174909">
    <property type="component" value="Unassembled WGS sequence"/>
</dbReference>